<evidence type="ECO:0000313" key="1">
    <source>
        <dbReference type="EMBL" id="CAG8748749.1"/>
    </source>
</evidence>
<sequence>MNNNNDFPKHVRRFLVLNEQNVKNRKIFLAERTIIDKLHQEFKIKGPRRN</sequence>
<name>A0A9N9IU51_FUNMO</name>
<organism evidence="1 2">
    <name type="scientific">Funneliformis mosseae</name>
    <name type="common">Endomycorrhizal fungus</name>
    <name type="synonym">Glomus mosseae</name>
    <dbReference type="NCBI Taxonomy" id="27381"/>
    <lineage>
        <taxon>Eukaryota</taxon>
        <taxon>Fungi</taxon>
        <taxon>Fungi incertae sedis</taxon>
        <taxon>Mucoromycota</taxon>
        <taxon>Glomeromycotina</taxon>
        <taxon>Glomeromycetes</taxon>
        <taxon>Glomerales</taxon>
        <taxon>Glomeraceae</taxon>
        <taxon>Funneliformis</taxon>
    </lineage>
</organism>
<dbReference type="EMBL" id="CAJVPP010024033">
    <property type="protein sequence ID" value="CAG8748749.1"/>
    <property type="molecule type" value="Genomic_DNA"/>
</dbReference>
<dbReference type="AlphaFoldDB" id="A0A9N9IU51"/>
<dbReference type="Proteomes" id="UP000789375">
    <property type="component" value="Unassembled WGS sequence"/>
</dbReference>
<proteinExistence type="predicted"/>
<evidence type="ECO:0000313" key="2">
    <source>
        <dbReference type="Proteomes" id="UP000789375"/>
    </source>
</evidence>
<reference evidence="1" key="1">
    <citation type="submission" date="2021-06" db="EMBL/GenBank/DDBJ databases">
        <authorList>
            <person name="Kallberg Y."/>
            <person name="Tangrot J."/>
            <person name="Rosling A."/>
        </authorList>
    </citation>
    <scope>NUCLEOTIDE SEQUENCE</scope>
    <source>
        <strain evidence="1">87-6 pot B 2015</strain>
    </source>
</reference>
<keyword evidence="2" id="KW-1185">Reference proteome</keyword>
<accession>A0A9N9IU51</accession>
<comment type="caution">
    <text evidence="1">The sequence shown here is derived from an EMBL/GenBank/DDBJ whole genome shotgun (WGS) entry which is preliminary data.</text>
</comment>
<gene>
    <name evidence="1" type="ORF">FMOSSE_LOCUS16537</name>
</gene>
<protein>
    <submittedName>
        <fullName evidence="1">1270_t:CDS:1</fullName>
    </submittedName>
</protein>
<feature type="non-terminal residue" evidence="1">
    <location>
        <position position="1"/>
    </location>
</feature>